<dbReference type="Pfam" id="PF20700">
    <property type="entry name" value="Mutator"/>
    <property type="match status" value="1"/>
</dbReference>
<keyword evidence="3" id="KW-1185">Reference proteome</keyword>
<dbReference type="Proteomes" id="UP001162156">
    <property type="component" value="Unassembled WGS sequence"/>
</dbReference>
<dbReference type="EMBL" id="JANEYF010001442">
    <property type="protein sequence ID" value="KAJ8964116.1"/>
    <property type="molecule type" value="Genomic_DNA"/>
</dbReference>
<dbReference type="InterPro" id="IPR049012">
    <property type="entry name" value="Mutator_transp_dom"/>
</dbReference>
<gene>
    <name evidence="2" type="ORF">NQ314_005112</name>
</gene>
<dbReference type="AlphaFoldDB" id="A0AAV8ZIX2"/>
<organism evidence="2 3">
    <name type="scientific">Rhamnusium bicolor</name>
    <dbReference type="NCBI Taxonomy" id="1586634"/>
    <lineage>
        <taxon>Eukaryota</taxon>
        <taxon>Metazoa</taxon>
        <taxon>Ecdysozoa</taxon>
        <taxon>Arthropoda</taxon>
        <taxon>Hexapoda</taxon>
        <taxon>Insecta</taxon>
        <taxon>Pterygota</taxon>
        <taxon>Neoptera</taxon>
        <taxon>Endopterygota</taxon>
        <taxon>Coleoptera</taxon>
        <taxon>Polyphaga</taxon>
        <taxon>Cucujiformia</taxon>
        <taxon>Chrysomeloidea</taxon>
        <taxon>Cerambycidae</taxon>
        <taxon>Lepturinae</taxon>
        <taxon>Rhagiini</taxon>
        <taxon>Rhamnusium</taxon>
    </lineage>
</organism>
<evidence type="ECO:0000313" key="3">
    <source>
        <dbReference type="Proteomes" id="UP001162156"/>
    </source>
</evidence>
<comment type="caution">
    <text evidence="2">The sequence shown here is derived from an EMBL/GenBank/DDBJ whole genome shotgun (WGS) entry which is preliminary data.</text>
</comment>
<sequence>MDVNDALALGTLSTGTGYSMVNELFSGQNTYQRHHENVAELIHKISWATIEESGKEEAELARELGQACIIGERTRKILFLGVRNAYCCICARVEKKGMPIPEHKCFKNWSKTSTSMEADIIVEGWRQQCFQKIVRGTYGNKLVEKIECRNHLLRNFCKKIRDICARCEAAAVSFNARGDYYSLMGSSSGSSNLSAFTKKFADRAKKQRQTYIPCAKRRKISKKLALPDEDYGPDAI</sequence>
<reference evidence="2" key="1">
    <citation type="journal article" date="2023" name="Insect Mol. Biol.">
        <title>Genome sequencing provides insights into the evolution of gene families encoding plant cell wall-degrading enzymes in longhorned beetles.</title>
        <authorList>
            <person name="Shin N.R."/>
            <person name="Okamura Y."/>
            <person name="Kirsch R."/>
            <person name="Pauchet Y."/>
        </authorList>
    </citation>
    <scope>NUCLEOTIDE SEQUENCE</scope>
    <source>
        <strain evidence="2">RBIC_L_NR</strain>
    </source>
</reference>
<evidence type="ECO:0000313" key="2">
    <source>
        <dbReference type="EMBL" id="KAJ8964116.1"/>
    </source>
</evidence>
<evidence type="ECO:0000259" key="1">
    <source>
        <dbReference type="Pfam" id="PF20700"/>
    </source>
</evidence>
<accession>A0AAV8ZIX2</accession>
<protein>
    <recommendedName>
        <fullName evidence="1">Mutator-like transposase domain-containing protein</fullName>
    </recommendedName>
</protein>
<name>A0AAV8ZIX2_9CUCU</name>
<feature type="domain" description="Mutator-like transposase" evidence="1">
    <location>
        <begin position="65"/>
        <end position="208"/>
    </location>
</feature>
<proteinExistence type="predicted"/>